<evidence type="ECO:0000313" key="3">
    <source>
        <dbReference type="Proteomes" id="UP000632849"/>
    </source>
</evidence>
<dbReference type="AlphaFoldDB" id="A0A919BXS8"/>
<evidence type="ECO:0000256" key="1">
    <source>
        <dbReference type="SAM" id="MobiDB-lite"/>
    </source>
</evidence>
<feature type="region of interest" description="Disordered" evidence="1">
    <location>
        <begin position="166"/>
        <end position="188"/>
    </location>
</feature>
<accession>A0A919BXS8</accession>
<sequence>MTHARTRRHRLGRSRLPGRLRWLLGGDDHRLARARYGTRESASERAERLERTARHTRQARQIQRVARKGQRWEDAAYAALPTAARLLDRTTGLPTQAMLLSSGELGSARGGLPALPPGFAPATADESPQVRTSAPEQTTADLAVTSARASGRPMLYVVDGLVPRQGAARSHPMPEWRAPAAGTKTGSC</sequence>
<gene>
    <name evidence="2" type="ORF">GCM10017667_68610</name>
</gene>
<reference evidence="2" key="1">
    <citation type="journal article" date="2014" name="Int. J. Syst. Evol. Microbiol.">
        <title>Complete genome sequence of Corynebacterium casei LMG S-19264T (=DSM 44701T), isolated from a smear-ripened cheese.</title>
        <authorList>
            <consortium name="US DOE Joint Genome Institute (JGI-PGF)"/>
            <person name="Walter F."/>
            <person name="Albersmeier A."/>
            <person name="Kalinowski J."/>
            <person name="Ruckert C."/>
        </authorList>
    </citation>
    <scope>NUCLEOTIDE SEQUENCE</scope>
    <source>
        <strain evidence="2">JCM 4122</strain>
    </source>
</reference>
<dbReference type="Proteomes" id="UP000632849">
    <property type="component" value="Unassembled WGS sequence"/>
</dbReference>
<dbReference type="RefSeq" id="WP_190044205.1">
    <property type="nucleotide sequence ID" value="NZ_BNBE01000003.1"/>
</dbReference>
<protein>
    <submittedName>
        <fullName evidence="2">Uncharacterized protein</fullName>
    </submittedName>
</protein>
<proteinExistence type="predicted"/>
<evidence type="ECO:0000313" key="2">
    <source>
        <dbReference type="EMBL" id="GHG22870.1"/>
    </source>
</evidence>
<reference evidence="2" key="2">
    <citation type="submission" date="2020-09" db="EMBL/GenBank/DDBJ databases">
        <authorList>
            <person name="Sun Q."/>
            <person name="Ohkuma M."/>
        </authorList>
    </citation>
    <scope>NUCLEOTIDE SEQUENCE</scope>
    <source>
        <strain evidence="2">JCM 4122</strain>
    </source>
</reference>
<name>A0A919BXS8_STRFL</name>
<comment type="caution">
    <text evidence="2">The sequence shown here is derived from an EMBL/GenBank/DDBJ whole genome shotgun (WGS) entry which is preliminary data.</text>
</comment>
<organism evidence="2 3">
    <name type="scientific">Streptomyces filamentosus</name>
    <name type="common">Streptomyces roseosporus</name>
    <dbReference type="NCBI Taxonomy" id="67294"/>
    <lineage>
        <taxon>Bacteria</taxon>
        <taxon>Bacillati</taxon>
        <taxon>Actinomycetota</taxon>
        <taxon>Actinomycetes</taxon>
        <taxon>Kitasatosporales</taxon>
        <taxon>Streptomycetaceae</taxon>
        <taxon>Streptomyces</taxon>
    </lineage>
</organism>
<keyword evidence="3" id="KW-1185">Reference proteome</keyword>
<dbReference type="EMBL" id="BNBE01000003">
    <property type="protein sequence ID" value="GHG22870.1"/>
    <property type="molecule type" value="Genomic_DNA"/>
</dbReference>